<dbReference type="AlphaFoldDB" id="A0A2Z6NFU3"/>
<evidence type="ECO:0000313" key="2">
    <source>
        <dbReference type="Proteomes" id="UP000242715"/>
    </source>
</evidence>
<proteinExistence type="predicted"/>
<gene>
    <name evidence="1" type="ORF">TSUD_54980</name>
</gene>
<dbReference type="Proteomes" id="UP000242715">
    <property type="component" value="Unassembled WGS sequence"/>
</dbReference>
<reference evidence="2" key="1">
    <citation type="journal article" date="2017" name="Front. Plant Sci.">
        <title>Climate Clever Clovers: New Paradigm to Reduce the Environmental Footprint of Ruminants by Breeding Low Methanogenic Forages Utilizing Haplotype Variation.</title>
        <authorList>
            <person name="Kaur P."/>
            <person name="Appels R."/>
            <person name="Bayer P.E."/>
            <person name="Keeble-Gagnere G."/>
            <person name="Wang J."/>
            <person name="Hirakawa H."/>
            <person name="Shirasawa K."/>
            <person name="Vercoe P."/>
            <person name="Stefanova K."/>
            <person name="Durmic Z."/>
            <person name="Nichols P."/>
            <person name="Revell C."/>
            <person name="Isobe S.N."/>
            <person name="Edwards D."/>
            <person name="Erskine W."/>
        </authorList>
    </citation>
    <scope>NUCLEOTIDE SEQUENCE [LARGE SCALE GENOMIC DNA]</scope>
    <source>
        <strain evidence="2">cv. Daliak</strain>
    </source>
</reference>
<evidence type="ECO:0000313" key="1">
    <source>
        <dbReference type="EMBL" id="GAU28447.1"/>
    </source>
</evidence>
<keyword evidence="2" id="KW-1185">Reference proteome</keyword>
<evidence type="ECO:0008006" key="3">
    <source>
        <dbReference type="Google" id="ProtNLM"/>
    </source>
</evidence>
<organism evidence="1 2">
    <name type="scientific">Trifolium subterraneum</name>
    <name type="common">Subterranean clover</name>
    <dbReference type="NCBI Taxonomy" id="3900"/>
    <lineage>
        <taxon>Eukaryota</taxon>
        <taxon>Viridiplantae</taxon>
        <taxon>Streptophyta</taxon>
        <taxon>Embryophyta</taxon>
        <taxon>Tracheophyta</taxon>
        <taxon>Spermatophyta</taxon>
        <taxon>Magnoliopsida</taxon>
        <taxon>eudicotyledons</taxon>
        <taxon>Gunneridae</taxon>
        <taxon>Pentapetalae</taxon>
        <taxon>rosids</taxon>
        <taxon>fabids</taxon>
        <taxon>Fabales</taxon>
        <taxon>Fabaceae</taxon>
        <taxon>Papilionoideae</taxon>
        <taxon>50 kb inversion clade</taxon>
        <taxon>NPAAA clade</taxon>
        <taxon>Hologalegina</taxon>
        <taxon>IRL clade</taxon>
        <taxon>Trifolieae</taxon>
        <taxon>Trifolium</taxon>
    </lineage>
</organism>
<sequence>MAYKFDGRMGSEESLVSQTHYNIHHLFGRDYEVVVDHTLREDNTCVDMLTKMGTLSLAVNDNYYTS</sequence>
<dbReference type="EMBL" id="DF973372">
    <property type="protein sequence ID" value="GAU28447.1"/>
    <property type="molecule type" value="Genomic_DNA"/>
</dbReference>
<accession>A0A2Z6NFU3</accession>
<name>A0A2Z6NFU3_TRISU</name>
<dbReference type="OrthoDB" id="1414482at2759"/>
<protein>
    <recommendedName>
        <fullName evidence="3">RNase H type-1 domain-containing protein</fullName>
    </recommendedName>
</protein>